<feature type="domain" description="Man1/Src1-like C-terminal" evidence="10">
    <location>
        <begin position="470"/>
        <end position="809"/>
    </location>
</feature>
<dbReference type="GO" id="GO:0003682">
    <property type="term" value="F:chromatin binding"/>
    <property type="evidence" value="ECO:0007669"/>
    <property type="project" value="InterPro"/>
</dbReference>
<dbReference type="GO" id="GO:0034399">
    <property type="term" value="C:nuclear periphery"/>
    <property type="evidence" value="ECO:0007669"/>
    <property type="project" value="TreeGrafter"/>
</dbReference>
<evidence type="ECO:0000256" key="1">
    <source>
        <dbReference type="ARBA" id="ARBA00004540"/>
    </source>
</evidence>
<dbReference type="GO" id="GO:0071763">
    <property type="term" value="P:nuclear membrane organization"/>
    <property type="evidence" value="ECO:0007669"/>
    <property type="project" value="TreeGrafter"/>
</dbReference>
<proteinExistence type="predicted"/>
<feature type="compositionally biased region" description="Basic residues" evidence="8">
    <location>
        <begin position="131"/>
        <end position="140"/>
    </location>
</feature>
<reference evidence="12" key="1">
    <citation type="submission" date="2014-02" db="EMBL/GenBank/DDBJ databases">
        <authorList>
            <person name="Genoscope - CEA"/>
        </authorList>
    </citation>
    <scope>NUCLEOTIDE SEQUENCE</scope>
    <source>
        <strain evidence="12">LS3</strain>
    </source>
</reference>
<evidence type="ECO:0000256" key="3">
    <source>
        <dbReference type="ARBA" id="ARBA00022692"/>
    </source>
</evidence>
<keyword evidence="7" id="KW-0175">Coiled coil</keyword>
<feature type="region of interest" description="Disordered" evidence="8">
    <location>
        <begin position="66"/>
        <end position="334"/>
    </location>
</feature>
<protein>
    <submittedName>
        <fullName evidence="12">ARAD1D28424p</fullName>
    </submittedName>
</protein>
<feature type="compositionally biased region" description="Polar residues" evidence="8">
    <location>
        <begin position="294"/>
        <end position="303"/>
    </location>
</feature>
<dbReference type="InterPro" id="IPR018996">
    <property type="entry name" value="Man1/Src1-like_C"/>
</dbReference>
<feature type="compositionally biased region" description="Basic and acidic residues" evidence="8">
    <location>
        <begin position="99"/>
        <end position="113"/>
    </location>
</feature>
<evidence type="ECO:0000256" key="6">
    <source>
        <dbReference type="ARBA" id="ARBA00023242"/>
    </source>
</evidence>
<dbReference type="CDD" id="cd12935">
    <property type="entry name" value="LEM_like"/>
    <property type="match status" value="1"/>
</dbReference>
<evidence type="ECO:0000256" key="7">
    <source>
        <dbReference type="SAM" id="Coils"/>
    </source>
</evidence>
<dbReference type="PhylomeDB" id="A0A060TG78"/>
<dbReference type="GO" id="GO:0005783">
    <property type="term" value="C:endoplasmic reticulum"/>
    <property type="evidence" value="ECO:0007669"/>
    <property type="project" value="TreeGrafter"/>
</dbReference>
<keyword evidence="3 9" id="KW-0812">Transmembrane</keyword>
<dbReference type="Pfam" id="PF12949">
    <property type="entry name" value="HeH"/>
    <property type="match status" value="1"/>
</dbReference>
<reference evidence="12" key="2">
    <citation type="submission" date="2014-06" db="EMBL/GenBank/DDBJ databases">
        <title>The complete genome of Blastobotrys (Arxula) adeninivorans LS3 - a yeast of biotechnological interest.</title>
        <authorList>
            <person name="Kunze G."/>
            <person name="Gaillardin C."/>
            <person name="Czernicka M."/>
            <person name="Durrens P."/>
            <person name="Martin T."/>
            <person name="Boer E."/>
            <person name="Gabaldon T."/>
            <person name="Cruz J."/>
            <person name="Talla E."/>
            <person name="Marck C."/>
            <person name="Goffeau A."/>
            <person name="Barbe V."/>
            <person name="Baret P."/>
            <person name="Baronian K."/>
            <person name="Beier S."/>
            <person name="Bleykasten C."/>
            <person name="Bode R."/>
            <person name="Casaregola S."/>
            <person name="Despons L."/>
            <person name="Fairhead C."/>
            <person name="Giersberg M."/>
            <person name="Gierski P."/>
            <person name="Hahnel U."/>
            <person name="Hartmann A."/>
            <person name="Jankowska D."/>
            <person name="Jubin C."/>
            <person name="Jung P."/>
            <person name="Lafontaine I."/>
            <person name="Leh-Louis V."/>
            <person name="Lemaire M."/>
            <person name="Marcet-Houben M."/>
            <person name="Mascher M."/>
            <person name="Morel G."/>
            <person name="Richard G.-F."/>
            <person name="Riechen J."/>
            <person name="Sacerdot C."/>
            <person name="Sarkar A."/>
            <person name="Savel G."/>
            <person name="Schacherer J."/>
            <person name="Sherman D."/>
            <person name="Straub M.-L."/>
            <person name="Stein N."/>
            <person name="Thierry A."/>
            <person name="Trautwein-Schult A."/>
            <person name="Westhof E."/>
            <person name="Worch S."/>
            <person name="Dujon B."/>
            <person name="Souciet J.-L."/>
            <person name="Wincker P."/>
            <person name="Scholz U."/>
            <person name="Neuveglise N."/>
        </authorList>
    </citation>
    <scope>NUCLEOTIDE SEQUENCE</scope>
    <source>
        <strain evidence="12">LS3</strain>
    </source>
</reference>
<accession>A0A060TG78</accession>
<evidence type="ECO:0000259" key="11">
    <source>
        <dbReference type="Pfam" id="PF12949"/>
    </source>
</evidence>
<evidence type="ECO:0000256" key="5">
    <source>
        <dbReference type="ARBA" id="ARBA00023136"/>
    </source>
</evidence>
<evidence type="ECO:0000256" key="8">
    <source>
        <dbReference type="SAM" id="MobiDB-lite"/>
    </source>
</evidence>
<sequence length="816" mass="92362">MLTTGFNANSITIDQIRKILIAHDVDFTGCSRKADYVRVFNENIAPRATELRSQVQGVIANSAGIVDAPARRRTRSRSPAKASPTKAPASPRKTTRKKVKEEDKEAVAKEHTPEGLALGPPTTEVKEPASPRKRTKKTLSKKVVEPSATEDEVPDLKPNDAAITFTPKPRGRKKERDDVAMGEQTPSPRKRTAKKEKTEVKTEVKAEDKGEVQDEEMKEVTEEKTSGIQQETSPFSDKNVFQSSSPSAKKRSGTEREQESLASPSQKRRKTKTDENKGTTPQTKKITKDDEQKYTTPRSSMTGATPMRHFVSFPSTPEDDQFATPEQQLKQAPVPQTAPFNRVSEFQDHTFQAAASERKPKKRQSFMPNLSELRMSNEFRQLADQAKSPRRSLNFEPVSTASELVQEVEAKEAQDEKLEDQVQDLTRLEKEVDSELEKIADEREKVEQEKKRKQINWRRAFERVLGLIVVGLIGTYLWWWCQERIEVGYCNVGFVSDDHYTPNEDASLQDQILDIVSPKCVPCPNHATCYPHFKLVCDEDFLYMDHPLSFGGRIPLVPSCVPDTEKQRRVMVLVNKALDVLRQLNADWECGTSTKPATVDRDELKQMISEMKAETLSDEEFDDLWNHAIRDIEAADDVIVDKVRQSVKGYAKPGEETTDIITTKTLVRSTSLANISFSCRCRLAIRASVERHRGTIGLILTAIVAVVGGRYWLKMRMAYNKMIQGFVQEALRQLIQQQELSDNDTKGVTPRYVASAHLRDAALAGETSQKRKEMLWKQVQRVIESNSNIRVRQLEVHGEIMKVWEWIGPSSEVAKE</sequence>
<feature type="transmembrane region" description="Helical" evidence="9">
    <location>
        <begin position="694"/>
        <end position="713"/>
    </location>
</feature>
<gene>
    <name evidence="12" type="ORF">GNLVRS02_ARAD1D28424g</name>
</gene>
<feature type="compositionally biased region" description="Polar residues" evidence="8">
    <location>
        <begin position="226"/>
        <end position="247"/>
    </location>
</feature>
<dbReference type="Gene3D" id="1.10.10.1180">
    <property type="entry name" value="MAN1, winged-helix domain"/>
    <property type="match status" value="1"/>
</dbReference>
<evidence type="ECO:0000256" key="4">
    <source>
        <dbReference type="ARBA" id="ARBA00022989"/>
    </source>
</evidence>
<dbReference type="AlphaFoldDB" id="A0A060TG78"/>
<organism evidence="12">
    <name type="scientific">Blastobotrys adeninivorans</name>
    <name type="common">Yeast</name>
    <name type="synonym">Arxula adeninivorans</name>
    <dbReference type="NCBI Taxonomy" id="409370"/>
    <lineage>
        <taxon>Eukaryota</taxon>
        <taxon>Fungi</taxon>
        <taxon>Dikarya</taxon>
        <taxon>Ascomycota</taxon>
        <taxon>Saccharomycotina</taxon>
        <taxon>Dipodascomycetes</taxon>
        <taxon>Dipodascales</taxon>
        <taxon>Trichomonascaceae</taxon>
        <taxon>Blastobotrys</taxon>
    </lineage>
</organism>
<dbReference type="GO" id="GO:0005637">
    <property type="term" value="C:nuclear inner membrane"/>
    <property type="evidence" value="ECO:0007669"/>
    <property type="project" value="UniProtKB-SubCell"/>
</dbReference>
<feature type="domain" description="HeH/LEM" evidence="11">
    <location>
        <begin position="8"/>
        <end position="42"/>
    </location>
</feature>
<evidence type="ECO:0000256" key="2">
    <source>
        <dbReference type="ARBA" id="ARBA00022553"/>
    </source>
</evidence>
<name>A0A060TG78_BLAAD</name>
<keyword evidence="6" id="KW-0539">Nucleus</keyword>
<feature type="coiled-coil region" evidence="7">
    <location>
        <begin position="401"/>
        <end position="456"/>
    </location>
</feature>
<dbReference type="Pfam" id="PF09402">
    <property type="entry name" value="MSC"/>
    <property type="match status" value="1"/>
</dbReference>
<dbReference type="InterPro" id="IPR025856">
    <property type="entry name" value="HeH/LEM_domain"/>
</dbReference>
<dbReference type="EMBL" id="HG937694">
    <property type="protein sequence ID" value="CDP38161.1"/>
    <property type="molecule type" value="Genomic_DNA"/>
</dbReference>
<keyword evidence="2" id="KW-0597">Phosphoprotein</keyword>
<dbReference type="InterPro" id="IPR041885">
    <property type="entry name" value="MAN1_winged_helix_dom"/>
</dbReference>
<feature type="compositionally biased region" description="Basic and acidic residues" evidence="8">
    <location>
        <begin position="195"/>
        <end position="212"/>
    </location>
</feature>
<evidence type="ECO:0000256" key="9">
    <source>
        <dbReference type="SAM" id="Phobius"/>
    </source>
</evidence>
<evidence type="ECO:0000259" key="10">
    <source>
        <dbReference type="Pfam" id="PF09402"/>
    </source>
</evidence>
<evidence type="ECO:0000313" key="12">
    <source>
        <dbReference type="EMBL" id="CDP38161.1"/>
    </source>
</evidence>
<dbReference type="InterPro" id="IPR044780">
    <property type="entry name" value="Heh2/Src1"/>
</dbReference>
<keyword evidence="5 9" id="KW-0472">Membrane</keyword>
<keyword evidence="4 9" id="KW-1133">Transmembrane helix</keyword>
<dbReference type="PANTHER" id="PTHR47808:SF2">
    <property type="entry name" value="LEM DOMAIN-CONTAINING PROTEIN 2"/>
    <property type="match status" value="1"/>
</dbReference>
<comment type="subcellular location">
    <subcellularLocation>
        <location evidence="1">Nucleus inner membrane</location>
    </subcellularLocation>
</comment>
<dbReference type="PANTHER" id="PTHR47808">
    <property type="entry name" value="INNER NUCLEAR MEMBRANE PROTEIN HEH2-RELATED"/>
    <property type="match status" value="1"/>
</dbReference>
<feature type="compositionally biased region" description="Low complexity" evidence="8">
    <location>
        <begin position="79"/>
        <end position="92"/>
    </location>
</feature>